<evidence type="ECO:0000256" key="1">
    <source>
        <dbReference type="ARBA" id="ARBA00004328"/>
    </source>
</evidence>
<sequence>MSTYQFGGGTTRSFFAPNVNRGAFRKLSDADERLADAIFNGKSFTEEIPATDLEGKAMQTTTDGWQPESLGGQIIDIVRQKSRMRAFHQVINTPSDPYELPVNLQDFTVDYNVAEGAPGTDQTVPQGRIKFVHKKLMVSTKVSTEFEEDSVPQTMALLKQAIGEAIALEEEKRFFTEADGVLAKATDQTSAIGSISETTAADEIVDLLATMDFPYNLDPQNMVLYLNPSVYFKLLKSGHVRTIDQYGPNATIVTGELNKLYGMGVAAIGALPKGGTSPNFTYPIVIANRSSILIGQRRQLTIRVIPIDGDQNKIEATVRSAIAYPYAGKGIVKANATLA</sequence>
<dbReference type="RefSeq" id="WP_379867816.1">
    <property type="nucleotide sequence ID" value="NZ_JBHTBW010000087.1"/>
</dbReference>
<dbReference type="Proteomes" id="UP001596500">
    <property type="component" value="Unassembled WGS sequence"/>
</dbReference>
<comment type="caution">
    <text evidence="3">The sequence shown here is derived from an EMBL/GenBank/DDBJ whole genome shotgun (WGS) entry which is preliminary data.</text>
</comment>
<dbReference type="InterPro" id="IPR054612">
    <property type="entry name" value="Phage_capsid-like_C"/>
</dbReference>
<evidence type="ECO:0000313" key="3">
    <source>
        <dbReference type="EMBL" id="MFC7443485.1"/>
    </source>
</evidence>
<dbReference type="Pfam" id="PF05065">
    <property type="entry name" value="Phage_capsid"/>
    <property type="match status" value="1"/>
</dbReference>
<dbReference type="EMBL" id="JBHTBW010000087">
    <property type="protein sequence ID" value="MFC7443485.1"/>
    <property type="molecule type" value="Genomic_DNA"/>
</dbReference>
<proteinExistence type="predicted"/>
<dbReference type="SUPFAM" id="SSF56563">
    <property type="entry name" value="Major capsid protein gp5"/>
    <property type="match status" value="1"/>
</dbReference>
<gene>
    <name evidence="3" type="ORF">ACFQNG_20715</name>
</gene>
<dbReference type="InterPro" id="IPR024455">
    <property type="entry name" value="Phage_capsid"/>
</dbReference>
<dbReference type="NCBIfam" id="TIGR01554">
    <property type="entry name" value="major_cap_HK97"/>
    <property type="match status" value="1"/>
</dbReference>
<evidence type="ECO:0000313" key="4">
    <source>
        <dbReference type="Proteomes" id="UP001596500"/>
    </source>
</evidence>
<protein>
    <submittedName>
        <fullName evidence="3">Phage major capsid protein</fullName>
    </submittedName>
</protein>
<accession>A0ABW2RQY8</accession>
<keyword evidence="4" id="KW-1185">Reference proteome</keyword>
<feature type="domain" description="Phage capsid-like C-terminal" evidence="2">
    <location>
        <begin position="67"/>
        <end position="319"/>
    </location>
</feature>
<reference evidence="4" key="1">
    <citation type="journal article" date="2019" name="Int. J. Syst. Evol. Microbiol.">
        <title>The Global Catalogue of Microorganisms (GCM) 10K type strain sequencing project: providing services to taxonomists for standard genome sequencing and annotation.</title>
        <authorList>
            <consortium name="The Broad Institute Genomics Platform"/>
            <consortium name="The Broad Institute Genome Sequencing Center for Infectious Disease"/>
            <person name="Wu L."/>
            <person name="Ma J."/>
        </authorList>
    </citation>
    <scope>NUCLEOTIDE SEQUENCE [LARGE SCALE GENOMIC DNA]</scope>
    <source>
        <strain evidence="4">CGMCC 1.12942</strain>
    </source>
</reference>
<comment type="subcellular location">
    <subcellularLocation>
        <location evidence="1">Virion</location>
    </subcellularLocation>
</comment>
<evidence type="ECO:0000259" key="2">
    <source>
        <dbReference type="Pfam" id="PF05065"/>
    </source>
</evidence>
<organism evidence="3 4">
    <name type="scientific">Laceyella putida</name>
    <dbReference type="NCBI Taxonomy" id="110101"/>
    <lineage>
        <taxon>Bacteria</taxon>
        <taxon>Bacillati</taxon>
        <taxon>Bacillota</taxon>
        <taxon>Bacilli</taxon>
        <taxon>Bacillales</taxon>
        <taxon>Thermoactinomycetaceae</taxon>
        <taxon>Laceyella</taxon>
    </lineage>
</organism>
<name>A0ABW2RQY8_9BACL</name>